<sequence length="77" mass="8743">MEWIPTVFITFKVVVLAIGMFYAVKWHYDQGKKRGTEVQRAVLRNSAKLVALFLVLVVVLLFVTFTVGKMLGLDLNV</sequence>
<reference evidence="2 3" key="1">
    <citation type="submission" date="2020-08" db="EMBL/GenBank/DDBJ databases">
        <title>Genomic Encyclopedia of Type Strains, Phase III (KMG-III): the genomes of soil and plant-associated and newly described type strains.</title>
        <authorList>
            <person name="Whitman W."/>
        </authorList>
    </citation>
    <scope>NUCLEOTIDE SEQUENCE [LARGE SCALE GENOMIC DNA]</scope>
    <source>
        <strain evidence="2 3">CECT 7247</strain>
    </source>
</reference>
<keyword evidence="1" id="KW-0472">Membrane</keyword>
<proteinExistence type="predicted"/>
<keyword evidence="3" id="KW-1185">Reference proteome</keyword>
<feature type="transmembrane region" description="Helical" evidence="1">
    <location>
        <begin position="6"/>
        <end position="28"/>
    </location>
</feature>
<dbReference type="EMBL" id="JACHXO010000003">
    <property type="protein sequence ID" value="MBB3194874.1"/>
    <property type="molecule type" value="Genomic_DNA"/>
</dbReference>
<keyword evidence="1" id="KW-1133">Transmembrane helix</keyword>
<gene>
    <name evidence="2" type="ORF">FHS28_002270</name>
</gene>
<feature type="transmembrane region" description="Helical" evidence="1">
    <location>
        <begin position="49"/>
        <end position="68"/>
    </location>
</feature>
<organism evidence="2 3">
    <name type="scientific">Roseateles terrae</name>
    <dbReference type="NCBI Taxonomy" id="431060"/>
    <lineage>
        <taxon>Bacteria</taxon>
        <taxon>Pseudomonadati</taxon>
        <taxon>Pseudomonadota</taxon>
        <taxon>Betaproteobacteria</taxon>
        <taxon>Burkholderiales</taxon>
        <taxon>Sphaerotilaceae</taxon>
        <taxon>Roseateles</taxon>
    </lineage>
</organism>
<name>A0ABR6GS26_9BURK</name>
<evidence type="ECO:0000313" key="3">
    <source>
        <dbReference type="Proteomes" id="UP000574369"/>
    </source>
</evidence>
<comment type="caution">
    <text evidence="2">The sequence shown here is derived from an EMBL/GenBank/DDBJ whole genome shotgun (WGS) entry which is preliminary data.</text>
</comment>
<evidence type="ECO:0000313" key="2">
    <source>
        <dbReference type="EMBL" id="MBB3194874.1"/>
    </source>
</evidence>
<accession>A0ABR6GS26</accession>
<protein>
    <submittedName>
        <fullName evidence="2">Uncharacterized protein HemY</fullName>
    </submittedName>
</protein>
<keyword evidence="1" id="KW-0812">Transmembrane</keyword>
<evidence type="ECO:0000256" key="1">
    <source>
        <dbReference type="SAM" id="Phobius"/>
    </source>
</evidence>
<dbReference type="RefSeq" id="WP_088452605.1">
    <property type="nucleotide sequence ID" value="NZ_JACHXO010000003.1"/>
</dbReference>
<dbReference type="Proteomes" id="UP000574369">
    <property type="component" value="Unassembled WGS sequence"/>
</dbReference>